<protein>
    <recommendedName>
        <fullName evidence="2">Helicase C-terminal domain-containing protein</fullName>
    </recommendedName>
</protein>
<evidence type="ECO:0000259" key="2">
    <source>
        <dbReference type="Pfam" id="PF00271"/>
    </source>
</evidence>
<dbReference type="InterPro" id="IPR001650">
    <property type="entry name" value="Helicase_C-like"/>
</dbReference>
<dbReference type="InterPro" id="IPR027417">
    <property type="entry name" value="P-loop_NTPase"/>
</dbReference>
<feature type="compositionally biased region" description="Acidic residues" evidence="1">
    <location>
        <begin position="110"/>
        <end position="123"/>
    </location>
</feature>
<accession>A0A813FDT6</accession>
<evidence type="ECO:0000313" key="3">
    <source>
        <dbReference type="EMBL" id="CAE8609989.1"/>
    </source>
</evidence>
<sequence length="904" mass="98387">MELPRRSHKSQAAAGGGRGPITKAANTTPRTTQVAAGKRPAKEDSSTPMPAKRSCPQARPARAQSGGKAKQVTTTSKVVELSGRCGGGKNLETSLERDLESVIDGRSELEQDDGENDEGDDGSGSEGGLSDALSEGLERLLWSEDEEDAEDKGSAKSRQPEAGTLALRLVPVSDSEALLSAGQGLADALAALSCLPLPLCGLDGKWRESAGSSAEAGQEALQVSLVPLPSAPVVAYGRSRRRFEAMPIGFGTGPELLALPPPAPLTALPPLSVLMEAGRAALRATSQPLLRRVPAPTEWLYPARLYPVATWDWDNDVDGADGPPRQGQPGFRRYAQRALERFRSCGAEARALADESGAPLQPYQLRVSFLLHPLSPLSRLLVVHATGAGKTRTVLSAADSFYRSGKATCLFFPEEAVKDNFYQELLKFPGAWRDFFCASEDVPDWRNRRHRCWTSDEIAEFPTSQVEACLGLERKVRLGEISPTFLEEWAWSHPDVPAPLAPLRAFKYTAAGGSKGGWRRNGAFDVTRMDTVFRFGFDGQNPMSNKNLVFDEVHNLLALPKWRGNYWKEPLRRLRKAVRDSQGSTLVFLTGSPVQTDVEDGHRLLRVLKGTENATVGNEGWLDMHLERSLEHFPKVFPAGVPDVPLSPELEAELILPVEMPEEMVAKYREVEAQGGDSARLRDCCNLAVHHSWALRPQKRGLVLEDAEKHAAKLHEVAKAVWALGEKALAAVSRRGGLQVLKELLRLYAPDEHVQIAVFSGNSSAVISRGAETDEMVSPSEALRRFNDPRHAEVRVLLLDTAFGREGLSAIGVGQLHLVDVPGSWAEYKQTVGRAIRFGDAKPIGLRSVRVNLWAARFADEEAGASADEELLAQLRRQGAVLHTAEQELAAFCITAQEPATGLR</sequence>
<organism evidence="3 4">
    <name type="scientific">Polarella glacialis</name>
    <name type="common">Dinoflagellate</name>
    <dbReference type="NCBI Taxonomy" id="89957"/>
    <lineage>
        <taxon>Eukaryota</taxon>
        <taxon>Sar</taxon>
        <taxon>Alveolata</taxon>
        <taxon>Dinophyceae</taxon>
        <taxon>Suessiales</taxon>
        <taxon>Suessiaceae</taxon>
        <taxon>Polarella</taxon>
    </lineage>
</organism>
<reference evidence="3" key="1">
    <citation type="submission" date="2021-02" db="EMBL/GenBank/DDBJ databases">
        <authorList>
            <person name="Dougan E. K."/>
            <person name="Rhodes N."/>
            <person name="Thang M."/>
            <person name="Chan C."/>
        </authorList>
    </citation>
    <scope>NUCLEOTIDE SEQUENCE</scope>
</reference>
<keyword evidence="4" id="KW-1185">Reference proteome</keyword>
<dbReference type="AlphaFoldDB" id="A0A813FDT6"/>
<feature type="compositionally biased region" description="Polar residues" evidence="1">
    <location>
        <begin position="24"/>
        <end position="34"/>
    </location>
</feature>
<feature type="compositionally biased region" description="Basic and acidic residues" evidence="1">
    <location>
        <begin position="94"/>
        <end position="109"/>
    </location>
</feature>
<dbReference type="Gene3D" id="3.40.50.300">
    <property type="entry name" value="P-loop containing nucleotide triphosphate hydrolases"/>
    <property type="match status" value="2"/>
</dbReference>
<evidence type="ECO:0000313" key="4">
    <source>
        <dbReference type="Proteomes" id="UP000654075"/>
    </source>
</evidence>
<dbReference type="OrthoDB" id="425112at2759"/>
<dbReference type="EMBL" id="CAJNNV010024484">
    <property type="protein sequence ID" value="CAE8609989.1"/>
    <property type="molecule type" value="Genomic_DNA"/>
</dbReference>
<feature type="region of interest" description="Disordered" evidence="1">
    <location>
        <begin position="1"/>
        <end position="132"/>
    </location>
</feature>
<dbReference type="Pfam" id="PF00271">
    <property type="entry name" value="Helicase_C"/>
    <property type="match status" value="1"/>
</dbReference>
<proteinExistence type="predicted"/>
<comment type="caution">
    <text evidence="3">The sequence shown here is derived from an EMBL/GenBank/DDBJ whole genome shotgun (WGS) entry which is preliminary data.</text>
</comment>
<dbReference type="SUPFAM" id="SSF52540">
    <property type="entry name" value="P-loop containing nucleoside triphosphate hydrolases"/>
    <property type="match status" value="1"/>
</dbReference>
<name>A0A813FDT6_POLGL</name>
<dbReference type="Proteomes" id="UP000654075">
    <property type="component" value="Unassembled WGS sequence"/>
</dbReference>
<feature type="domain" description="Helicase C-terminal" evidence="2">
    <location>
        <begin position="778"/>
        <end position="839"/>
    </location>
</feature>
<evidence type="ECO:0000256" key="1">
    <source>
        <dbReference type="SAM" id="MobiDB-lite"/>
    </source>
</evidence>
<gene>
    <name evidence="3" type="ORF">PGLA1383_LOCUS27816</name>
</gene>